<evidence type="ECO:0000256" key="1">
    <source>
        <dbReference type="SAM" id="Phobius"/>
    </source>
</evidence>
<dbReference type="EMBL" id="RBZU01000010">
    <property type="protein sequence ID" value="RKP49762.1"/>
    <property type="molecule type" value="Genomic_DNA"/>
</dbReference>
<keyword evidence="1" id="KW-0812">Transmembrane</keyword>
<dbReference type="Proteomes" id="UP000270342">
    <property type="component" value="Unassembled WGS sequence"/>
</dbReference>
<keyword evidence="3" id="KW-1185">Reference proteome</keyword>
<reference evidence="2 3" key="1">
    <citation type="submission" date="2018-10" db="EMBL/GenBank/DDBJ databases">
        <title>Robbsia sp. DHC34, isolated from soil.</title>
        <authorList>
            <person name="Gao Z.-H."/>
            <person name="Qiu L.-H."/>
        </authorList>
    </citation>
    <scope>NUCLEOTIDE SEQUENCE [LARGE SCALE GENOMIC DNA]</scope>
    <source>
        <strain evidence="2 3">DHC34</strain>
    </source>
</reference>
<name>A0A494XJ24_9BURK</name>
<accession>A0A494XJ24</accession>
<sequence>MVRRFHIGLAVIGTLSAAAGIAIAIDGGFEFNRTKVLTGIGVIFVSTAFYIAMLFVRDEDET</sequence>
<proteinExistence type="predicted"/>
<protein>
    <recommendedName>
        <fullName evidence="4">DUF2964 family protein</fullName>
    </recommendedName>
</protein>
<evidence type="ECO:0000313" key="3">
    <source>
        <dbReference type="Proteomes" id="UP000270342"/>
    </source>
</evidence>
<dbReference type="AlphaFoldDB" id="A0A494XJ24"/>
<keyword evidence="1" id="KW-0472">Membrane</keyword>
<evidence type="ECO:0008006" key="4">
    <source>
        <dbReference type="Google" id="ProtNLM"/>
    </source>
</evidence>
<gene>
    <name evidence="2" type="ORF">D7S86_20120</name>
</gene>
<comment type="caution">
    <text evidence="2">The sequence shown here is derived from an EMBL/GenBank/DDBJ whole genome shotgun (WGS) entry which is preliminary data.</text>
</comment>
<feature type="transmembrane region" description="Helical" evidence="1">
    <location>
        <begin position="7"/>
        <end position="25"/>
    </location>
</feature>
<organism evidence="2 3">
    <name type="scientific">Pararobbsia silviterrae</name>
    <dbReference type="NCBI Taxonomy" id="1792498"/>
    <lineage>
        <taxon>Bacteria</taxon>
        <taxon>Pseudomonadati</taxon>
        <taxon>Pseudomonadota</taxon>
        <taxon>Betaproteobacteria</taxon>
        <taxon>Burkholderiales</taxon>
        <taxon>Burkholderiaceae</taxon>
        <taxon>Pararobbsia</taxon>
    </lineage>
</organism>
<keyword evidence="1" id="KW-1133">Transmembrane helix</keyword>
<dbReference type="OrthoDB" id="9106119at2"/>
<feature type="transmembrane region" description="Helical" evidence="1">
    <location>
        <begin position="37"/>
        <end position="56"/>
    </location>
</feature>
<evidence type="ECO:0000313" key="2">
    <source>
        <dbReference type="EMBL" id="RKP49762.1"/>
    </source>
</evidence>